<evidence type="ECO:0000313" key="1">
    <source>
        <dbReference type="EMBL" id="GHE51170.1"/>
    </source>
</evidence>
<dbReference type="EMBL" id="BNBT01000022">
    <property type="protein sequence ID" value="GHE51170.1"/>
    <property type="molecule type" value="Genomic_DNA"/>
</dbReference>
<dbReference type="RefSeq" id="WP_190135613.1">
    <property type="nucleotide sequence ID" value="NZ_BNBT01000022.1"/>
</dbReference>
<sequence length="70" mass="8452">MIARDLSPLERRAEAAYLIYLEHLRTCPRCALGWTTKERCRGAVYLRHDLREARRAVARYEPRPQRTRRR</sequence>
<comment type="caution">
    <text evidence="1">The sequence shown here is derived from an EMBL/GenBank/DDBJ whole genome shotgun (WGS) entry which is preliminary data.</text>
</comment>
<dbReference type="AlphaFoldDB" id="A0A919DJP7"/>
<protein>
    <submittedName>
        <fullName evidence="1">Uncharacterized protein</fullName>
    </submittedName>
</protein>
<proteinExistence type="predicted"/>
<accession>A0A919DJP7</accession>
<evidence type="ECO:0000313" key="2">
    <source>
        <dbReference type="Proteomes" id="UP000608024"/>
    </source>
</evidence>
<gene>
    <name evidence="1" type="ORF">GCM10018785_21130</name>
</gene>
<keyword evidence="2" id="KW-1185">Reference proteome</keyword>
<name>A0A919DJP7_9ACTN</name>
<dbReference type="Proteomes" id="UP000608024">
    <property type="component" value="Unassembled WGS sequence"/>
</dbReference>
<reference evidence="1" key="2">
    <citation type="submission" date="2020-09" db="EMBL/GenBank/DDBJ databases">
        <authorList>
            <person name="Sun Q."/>
            <person name="Ohkuma M."/>
        </authorList>
    </citation>
    <scope>NUCLEOTIDE SEQUENCE</scope>
    <source>
        <strain evidence="1">JCM 4784</strain>
    </source>
</reference>
<organism evidence="1 2">
    <name type="scientific">Streptomyces longispororuber</name>
    <dbReference type="NCBI Taxonomy" id="68230"/>
    <lineage>
        <taxon>Bacteria</taxon>
        <taxon>Bacillati</taxon>
        <taxon>Actinomycetota</taxon>
        <taxon>Actinomycetes</taxon>
        <taxon>Kitasatosporales</taxon>
        <taxon>Streptomycetaceae</taxon>
        <taxon>Streptomyces</taxon>
    </lineage>
</organism>
<reference evidence="1" key="1">
    <citation type="journal article" date="2014" name="Int. J. Syst. Evol. Microbiol.">
        <title>Complete genome sequence of Corynebacterium casei LMG S-19264T (=DSM 44701T), isolated from a smear-ripened cheese.</title>
        <authorList>
            <consortium name="US DOE Joint Genome Institute (JGI-PGF)"/>
            <person name="Walter F."/>
            <person name="Albersmeier A."/>
            <person name="Kalinowski J."/>
            <person name="Ruckert C."/>
        </authorList>
    </citation>
    <scope>NUCLEOTIDE SEQUENCE</scope>
    <source>
        <strain evidence="1">JCM 4784</strain>
    </source>
</reference>